<keyword evidence="7" id="KW-0449">Lipoprotein</keyword>
<accession>A0A7G6E646</accession>
<dbReference type="InterPro" id="IPR046953">
    <property type="entry name" value="Spore_GerAC-like_C"/>
</dbReference>
<comment type="similarity">
    <text evidence="2">Belongs to the GerABKC lipoprotein family.</text>
</comment>
<keyword evidence="4" id="KW-0732">Signal</keyword>
<feature type="domain" description="Spore germination GerAC-like C-terminal" evidence="9">
    <location>
        <begin position="241"/>
        <end position="401"/>
    </location>
</feature>
<evidence type="ECO:0000259" key="9">
    <source>
        <dbReference type="Pfam" id="PF05504"/>
    </source>
</evidence>
<dbReference type="InterPro" id="IPR057336">
    <property type="entry name" value="GerAC_N"/>
</dbReference>
<dbReference type="KEGG" id="tfr:BR63_15445"/>
<dbReference type="Pfam" id="PF05504">
    <property type="entry name" value="Spore_GerAC"/>
    <property type="match status" value="1"/>
</dbReference>
<feature type="region of interest" description="Disordered" evidence="8">
    <location>
        <begin position="200"/>
        <end position="236"/>
    </location>
</feature>
<evidence type="ECO:0000256" key="5">
    <source>
        <dbReference type="ARBA" id="ARBA00023136"/>
    </source>
</evidence>
<dbReference type="InterPro" id="IPR008844">
    <property type="entry name" value="Spore_GerAC-like"/>
</dbReference>
<keyword evidence="5" id="KW-0472">Membrane</keyword>
<feature type="domain" description="Spore germination protein N-terminal" evidence="10">
    <location>
        <begin position="25"/>
        <end position="197"/>
    </location>
</feature>
<evidence type="ECO:0000256" key="6">
    <source>
        <dbReference type="ARBA" id="ARBA00023139"/>
    </source>
</evidence>
<dbReference type="GO" id="GO:0009847">
    <property type="term" value="P:spore germination"/>
    <property type="evidence" value="ECO:0007669"/>
    <property type="project" value="InterPro"/>
</dbReference>
<keyword evidence="12" id="KW-1185">Reference proteome</keyword>
<evidence type="ECO:0000256" key="3">
    <source>
        <dbReference type="ARBA" id="ARBA00022544"/>
    </source>
</evidence>
<reference evidence="11 12" key="1">
    <citation type="journal article" date="2019" name="Front. Microbiol.">
        <title>Thermoanaerosceptrum fracticalcis gen. nov. sp. nov., a Novel Fumarate-Fermenting Microorganism From a Deep Fractured Carbonate Aquifer of the US Great Basin.</title>
        <authorList>
            <person name="Hamilton-Brehm S.D."/>
            <person name="Stewart L.E."/>
            <person name="Zavarin M."/>
            <person name="Caldwell M."/>
            <person name="Lawson P.A."/>
            <person name="Onstott T.C."/>
            <person name="Grzymski J."/>
            <person name="Neveux I."/>
            <person name="Lollar B.S."/>
            <person name="Russell C.E."/>
            <person name="Moser D.P."/>
        </authorList>
    </citation>
    <scope>NUCLEOTIDE SEQUENCE [LARGE SCALE GENOMIC DNA]</scope>
    <source>
        <strain evidence="11 12">DRI-13</strain>
    </source>
</reference>
<dbReference type="PROSITE" id="PS51257">
    <property type="entry name" value="PROKAR_LIPOPROTEIN"/>
    <property type="match status" value="1"/>
</dbReference>
<evidence type="ECO:0000313" key="12">
    <source>
        <dbReference type="Proteomes" id="UP000515847"/>
    </source>
</evidence>
<sequence length="417" mass="46642">MVQKRIGKLLLVVLILSFLLTGCWNRQEINEIGFAVGLGVDKAEKLYQVTTQLALPAKLAEGGGGGEEPPVWVVSGQGKTIFEAIRDINTRSPRKPFWGHLNVIVIGEEAAKDGMLPFIDLFSRGHEFRRLNQIVVAKGKAREVLEAQPKLENITAVFLNRLVENRGGQSIAPGVNVNDLLITLSTPGRDPFLPKIEAREKEVHIKEPPQKEEEQKAGSDEGKKGEEKKEEKPKEILELRGGAAFRGDKFAGWLNEAETRGLLWATGGVRSGILSVESPWQKDKFVSLEIKDARGEIVPQLAANKPGALIKVKASLNLVEQQDSRFLEDPWSLQRLQELAASEIKGEIMKGVEKARTLQSDIFGFEGKFYKEDYNSWKKIDWKQKWQELQVNYQVDTVIETSSMTIRPVKLSSKVAR</sequence>
<keyword evidence="6" id="KW-0564">Palmitate</keyword>
<dbReference type="PANTHER" id="PTHR35789:SF1">
    <property type="entry name" value="SPORE GERMINATION PROTEIN B3"/>
    <property type="match status" value="1"/>
</dbReference>
<name>A0A7G6E646_THEFR</name>
<evidence type="ECO:0000313" key="11">
    <source>
        <dbReference type="EMBL" id="QNB47550.1"/>
    </source>
</evidence>
<protein>
    <submittedName>
        <fullName evidence="11">Ger(X)C family spore germination protein</fullName>
    </submittedName>
</protein>
<dbReference type="PANTHER" id="PTHR35789">
    <property type="entry name" value="SPORE GERMINATION PROTEIN B3"/>
    <property type="match status" value="1"/>
</dbReference>
<dbReference type="InterPro" id="IPR038501">
    <property type="entry name" value="Spore_GerAC_C_sf"/>
</dbReference>
<evidence type="ECO:0000256" key="7">
    <source>
        <dbReference type="ARBA" id="ARBA00023288"/>
    </source>
</evidence>
<dbReference type="EMBL" id="CP045798">
    <property type="protein sequence ID" value="QNB47550.1"/>
    <property type="molecule type" value="Genomic_DNA"/>
</dbReference>
<proteinExistence type="inferred from homology"/>
<organism evidence="11 12">
    <name type="scientific">Thermanaerosceptrum fracticalcis</name>
    <dbReference type="NCBI Taxonomy" id="1712410"/>
    <lineage>
        <taxon>Bacteria</taxon>
        <taxon>Bacillati</taxon>
        <taxon>Bacillota</taxon>
        <taxon>Clostridia</taxon>
        <taxon>Eubacteriales</taxon>
        <taxon>Peptococcaceae</taxon>
        <taxon>Thermanaerosceptrum</taxon>
    </lineage>
</organism>
<gene>
    <name evidence="11" type="ORF">BR63_15445</name>
</gene>
<comment type="subcellular location">
    <subcellularLocation>
        <location evidence="1">Membrane</location>
        <topology evidence="1">Lipid-anchor</topology>
    </subcellularLocation>
</comment>
<dbReference type="GO" id="GO:0016020">
    <property type="term" value="C:membrane"/>
    <property type="evidence" value="ECO:0007669"/>
    <property type="project" value="UniProtKB-SubCell"/>
</dbReference>
<keyword evidence="3" id="KW-0309">Germination</keyword>
<dbReference type="Gene3D" id="3.30.300.210">
    <property type="entry name" value="Nutrient germinant receptor protein C, domain 3"/>
    <property type="match status" value="1"/>
</dbReference>
<dbReference type="Proteomes" id="UP000515847">
    <property type="component" value="Chromosome"/>
</dbReference>
<evidence type="ECO:0000256" key="1">
    <source>
        <dbReference type="ARBA" id="ARBA00004635"/>
    </source>
</evidence>
<evidence type="ECO:0000256" key="4">
    <source>
        <dbReference type="ARBA" id="ARBA00022729"/>
    </source>
</evidence>
<dbReference type="AlphaFoldDB" id="A0A7G6E646"/>
<dbReference type="Pfam" id="PF25198">
    <property type="entry name" value="Spore_GerAC_N"/>
    <property type="match status" value="1"/>
</dbReference>
<dbReference type="Gene3D" id="6.20.190.10">
    <property type="entry name" value="Nutrient germinant receptor protein C, domain 1"/>
    <property type="match status" value="1"/>
</dbReference>
<evidence type="ECO:0000256" key="8">
    <source>
        <dbReference type="SAM" id="MobiDB-lite"/>
    </source>
</evidence>
<evidence type="ECO:0000256" key="2">
    <source>
        <dbReference type="ARBA" id="ARBA00007886"/>
    </source>
</evidence>
<evidence type="ECO:0000259" key="10">
    <source>
        <dbReference type="Pfam" id="PF25198"/>
    </source>
</evidence>
<dbReference type="NCBIfam" id="TIGR02887">
    <property type="entry name" value="spore_ger_x_C"/>
    <property type="match status" value="1"/>
</dbReference>